<gene>
    <name evidence="2" type="ORF">CBM2634_U50040</name>
</gene>
<proteinExistence type="predicted"/>
<reference evidence="2 3" key="1">
    <citation type="submission" date="2018-01" db="EMBL/GenBank/DDBJ databases">
        <authorList>
            <person name="Gaut B.S."/>
            <person name="Morton B.R."/>
            <person name="Clegg M.T."/>
            <person name="Duvall M.R."/>
        </authorList>
    </citation>
    <scope>NUCLEOTIDE SEQUENCE [LARGE SCALE GENOMIC DNA]</scope>
    <source>
        <strain evidence="2">Cupriavidus taiwanensis cmp 52</strain>
    </source>
</reference>
<name>A0A375JCR5_9BURK</name>
<organism evidence="2 3">
    <name type="scientific">Cupriavidus taiwanensis</name>
    <dbReference type="NCBI Taxonomy" id="164546"/>
    <lineage>
        <taxon>Bacteria</taxon>
        <taxon>Pseudomonadati</taxon>
        <taxon>Pseudomonadota</taxon>
        <taxon>Betaproteobacteria</taxon>
        <taxon>Burkholderiales</taxon>
        <taxon>Burkholderiaceae</taxon>
        <taxon>Cupriavidus</taxon>
    </lineage>
</organism>
<sequence>MHTVSLLPVGALDPVEDRADHAILAIRRLLDAGHPLVVAYSGGKESSMVAALALHAALEHRAAGGNPLVVVTTGDTLVESPEVAEHYRNELSRMRKFGSRHGIRIITRIVEPAMAATFQVKVLSGRALPSFPGTHGDCSSDLKILPQRAFRRSLFRSLADEGLAEPVTLLGTRFVESTRRNLAMRQRGESAIRPARNQDGDLPRL</sequence>
<dbReference type="InterPro" id="IPR014729">
    <property type="entry name" value="Rossmann-like_a/b/a_fold"/>
</dbReference>
<dbReference type="AlphaFoldDB" id="A0A375JCR5"/>
<dbReference type="Gene3D" id="3.40.50.620">
    <property type="entry name" value="HUPs"/>
    <property type="match status" value="1"/>
</dbReference>
<protein>
    <submittedName>
        <fullName evidence="2">3'-phosphoadenosine 5'-phosphosulfate sulfotransferase (PAPS reductase)/FAD synthetase Rme</fullName>
    </submittedName>
</protein>
<dbReference type="EMBL" id="OVTA01000116">
    <property type="protein sequence ID" value="SPS02964.1"/>
    <property type="molecule type" value="Genomic_DNA"/>
</dbReference>
<evidence type="ECO:0000313" key="2">
    <source>
        <dbReference type="EMBL" id="SPS02964.1"/>
    </source>
</evidence>
<evidence type="ECO:0000256" key="1">
    <source>
        <dbReference type="SAM" id="MobiDB-lite"/>
    </source>
</evidence>
<accession>A0A375JCR5</accession>
<dbReference type="SUPFAM" id="SSF52402">
    <property type="entry name" value="Adenine nucleotide alpha hydrolases-like"/>
    <property type="match status" value="1"/>
</dbReference>
<evidence type="ECO:0000313" key="3">
    <source>
        <dbReference type="Proteomes" id="UP000256805"/>
    </source>
</evidence>
<keyword evidence="2" id="KW-0808">Transferase</keyword>
<dbReference type="GO" id="GO:0016740">
    <property type="term" value="F:transferase activity"/>
    <property type="evidence" value="ECO:0007669"/>
    <property type="project" value="UniProtKB-KW"/>
</dbReference>
<feature type="region of interest" description="Disordered" evidence="1">
    <location>
        <begin position="185"/>
        <end position="205"/>
    </location>
</feature>
<dbReference type="RefSeq" id="WP_181925942.1">
    <property type="nucleotide sequence ID" value="NZ_OVTA01000116.1"/>
</dbReference>
<feature type="compositionally biased region" description="Basic and acidic residues" evidence="1">
    <location>
        <begin position="186"/>
        <end position="205"/>
    </location>
</feature>
<dbReference type="Proteomes" id="UP000256805">
    <property type="component" value="Unassembled WGS sequence"/>
</dbReference>